<reference evidence="2" key="1">
    <citation type="submission" date="2023-03" db="EMBL/GenBank/DDBJ databases">
        <title>Andean soil-derived lignocellulolytic bacterial consortium as a source of novel taxa and putative plastic-active enzymes.</title>
        <authorList>
            <person name="Diaz-Garcia L."/>
            <person name="Chuvochina M."/>
            <person name="Feuerriegel G."/>
            <person name="Bunk B."/>
            <person name="Sproer C."/>
            <person name="Streit W.R."/>
            <person name="Rodriguez L.M."/>
            <person name="Overmann J."/>
            <person name="Jimenez D.J."/>
        </authorList>
    </citation>
    <scope>NUCLEOTIDE SEQUENCE</scope>
    <source>
        <strain evidence="2">MAG 7</strain>
    </source>
</reference>
<organism evidence="2 3">
    <name type="scientific">Candidatus Pseudobacter hemicellulosilyticus</name>
    <dbReference type="NCBI Taxonomy" id="3121375"/>
    <lineage>
        <taxon>Bacteria</taxon>
        <taxon>Pseudomonadati</taxon>
        <taxon>Bacteroidota</taxon>
        <taxon>Chitinophagia</taxon>
        <taxon>Chitinophagales</taxon>
        <taxon>Chitinophagaceae</taxon>
        <taxon>Pseudobacter</taxon>
    </lineage>
</organism>
<feature type="chain" id="PRO_5042548255" description="GLPGLI family protein" evidence="1">
    <location>
        <begin position="21"/>
        <end position="240"/>
    </location>
</feature>
<dbReference type="EMBL" id="CP119311">
    <property type="protein sequence ID" value="WEK35120.1"/>
    <property type="molecule type" value="Genomic_DNA"/>
</dbReference>
<gene>
    <name evidence="2" type="ORF">P0Y53_21735</name>
</gene>
<protein>
    <recommendedName>
        <fullName evidence="4">GLPGLI family protein</fullName>
    </recommendedName>
</protein>
<evidence type="ECO:0000313" key="3">
    <source>
        <dbReference type="Proteomes" id="UP001220610"/>
    </source>
</evidence>
<keyword evidence="1" id="KW-0732">Signal</keyword>
<accession>A0AAJ6BF10</accession>
<evidence type="ECO:0008006" key="4">
    <source>
        <dbReference type="Google" id="ProtNLM"/>
    </source>
</evidence>
<name>A0AAJ6BF10_9BACT</name>
<proteinExistence type="predicted"/>
<dbReference type="Proteomes" id="UP001220610">
    <property type="component" value="Chromosome"/>
</dbReference>
<dbReference type="AlphaFoldDB" id="A0AAJ6BF10"/>
<sequence length="240" mass="27571">MKKGVLCLFVGLSVTSIAEAQLQTGGVITGLNSQSSMVYPFPGRRTEEKKQPDIQGSPFTTEDWTLGEVHFRNGKMAKEVALLFNVYNNLVYFKQNDGLYEFVDPVKEFSIREKEENKETTATYRSGYPVIGKNKTETFYQVLVDGQFQLLDYRSKAIKKVRQTYSEPEIKTFEDKSLLFAYLPMGRIIKLSRPEADLTANMPEEAETITRIIEDKKLKLSKREDLIILFNELNAHYPKK</sequence>
<evidence type="ECO:0000256" key="1">
    <source>
        <dbReference type="SAM" id="SignalP"/>
    </source>
</evidence>
<feature type="signal peptide" evidence="1">
    <location>
        <begin position="1"/>
        <end position="20"/>
    </location>
</feature>
<evidence type="ECO:0000313" key="2">
    <source>
        <dbReference type="EMBL" id="WEK35120.1"/>
    </source>
</evidence>